<reference evidence="9" key="1">
    <citation type="submission" date="2020-10" db="EMBL/GenBank/DDBJ databases">
        <title>Microbiome of the Black Sea water column analyzed by genome centric metagenomics.</title>
        <authorList>
            <person name="Cabello-Yeves P.J."/>
            <person name="Callieri C."/>
            <person name="Picazo A."/>
            <person name="Mehrshad M."/>
            <person name="Haro-Moreno J.M."/>
            <person name="Roda-Garcia J."/>
            <person name="Dzembekova N."/>
            <person name="Slabakova V."/>
            <person name="Slabakova N."/>
            <person name="Moncheva S."/>
            <person name="Rodriguez-Valera F."/>
        </authorList>
    </citation>
    <scope>NUCLEOTIDE SEQUENCE</scope>
    <source>
        <strain evidence="9">BS307-5m-G5</strain>
    </source>
</reference>
<evidence type="ECO:0000313" key="9">
    <source>
        <dbReference type="EMBL" id="MBL6762050.1"/>
    </source>
</evidence>
<keyword evidence="5 8" id="KW-0812">Transmembrane</keyword>
<evidence type="ECO:0000256" key="7">
    <source>
        <dbReference type="ARBA" id="ARBA00023136"/>
    </source>
</evidence>
<feature type="transmembrane region" description="Helical" evidence="8">
    <location>
        <begin position="33"/>
        <end position="53"/>
    </location>
</feature>
<dbReference type="Proteomes" id="UP000785783">
    <property type="component" value="Unassembled WGS sequence"/>
</dbReference>
<evidence type="ECO:0000313" key="10">
    <source>
        <dbReference type="Proteomes" id="UP000785783"/>
    </source>
</evidence>
<dbReference type="PANTHER" id="PTHR34702">
    <property type="entry name" value="NA(+)/H(+) ANTIPORTER SUBUNIT F1"/>
    <property type="match status" value="1"/>
</dbReference>
<dbReference type="AlphaFoldDB" id="A0A937HDJ3"/>
<comment type="subcellular location">
    <subcellularLocation>
        <location evidence="1">Cell membrane</location>
        <topology evidence="1">Multi-pass membrane protein</topology>
    </subcellularLocation>
</comment>
<dbReference type="GO" id="GO:0015385">
    <property type="term" value="F:sodium:proton antiporter activity"/>
    <property type="evidence" value="ECO:0007669"/>
    <property type="project" value="TreeGrafter"/>
</dbReference>
<comment type="caution">
    <text evidence="9">The sequence shown here is derived from an EMBL/GenBank/DDBJ whole genome shotgun (WGS) entry which is preliminary data.</text>
</comment>
<keyword evidence="4" id="KW-1003">Cell membrane</keyword>
<accession>A0A937HDJ3</accession>
<dbReference type="Pfam" id="PF04066">
    <property type="entry name" value="MrpF_PhaF"/>
    <property type="match status" value="1"/>
</dbReference>
<sequence>MISVFATTLFALGVAAAMAIARATIGPTSFDRVLAVNTVGSIAVLLIAVYGFFDGRPEFLDIALLYALINFIGTIAILKFFRFGTLGDHA</sequence>
<dbReference type="PANTHER" id="PTHR34702:SF1">
    <property type="entry name" value="NA(+)_H(+) ANTIPORTER SUBUNIT F"/>
    <property type="match status" value="1"/>
</dbReference>
<proteinExistence type="inferred from homology"/>
<keyword evidence="3" id="KW-0813">Transport</keyword>
<comment type="similarity">
    <text evidence="2">Belongs to the CPA3 antiporters (TC 2.A.63) subunit F family.</text>
</comment>
<keyword evidence="6 8" id="KW-1133">Transmembrane helix</keyword>
<organism evidence="9 10">
    <name type="scientific">PS1 clade bacterium</name>
    <dbReference type="NCBI Taxonomy" id="2175152"/>
    <lineage>
        <taxon>Bacteria</taxon>
        <taxon>Pseudomonadati</taxon>
        <taxon>Pseudomonadota</taxon>
        <taxon>Alphaproteobacteria</taxon>
        <taxon>PS1 clade</taxon>
    </lineage>
</organism>
<dbReference type="EMBL" id="JADHOK010000064">
    <property type="protein sequence ID" value="MBL6762050.1"/>
    <property type="molecule type" value="Genomic_DNA"/>
</dbReference>
<evidence type="ECO:0000256" key="5">
    <source>
        <dbReference type="ARBA" id="ARBA00022692"/>
    </source>
</evidence>
<evidence type="ECO:0000256" key="8">
    <source>
        <dbReference type="SAM" id="Phobius"/>
    </source>
</evidence>
<evidence type="ECO:0000256" key="4">
    <source>
        <dbReference type="ARBA" id="ARBA00022475"/>
    </source>
</evidence>
<keyword evidence="7 8" id="KW-0472">Membrane</keyword>
<dbReference type="InterPro" id="IPR007208">
    <property type="entry name" value="MrpF/PhaF-like"/>
</dbReference>
<name>A0A937HDJ3_9PROT</name>
<evidence type="ECO:0000256" key="3">
    <source>
        <dbReference type="ARBA" id="ARBA00022448"/>
    </source>
</evidence>
<evidence type="ECO:0000256" key="1">
    <source>
        <dbReference type="ARBA" id="ARBA00004651"/>
    </source>
</evidence>
<protein>
    <submittedName>
        <fullName evidence="9">PH regulation protein F</fullName>
    </submittedName>
</protein>
<dbReference type="GO" id="GO:0005886">
    <property type="term" value="C:plasma membrane"/>
    <property type="evidence" value="ECO:0007669"/>
    <property type="project" value="UniProtKB-SubCell"/>
</dbReference>
<gene>
    <name evidence="9" type="ORF">ISQ19_05055</name>
</gene>
<feature type="transmembrane region" description="Helical" evidence="8">
    <location>
        <begin position="60"/>
        <end position="81"/>
    </location>
</feature>
<evidence type="ECO:0000256" key="6">
    <source>
        <dbReference type="ARBA" id="ARBA00022989"/>
    </source>
</evidence>
<evidence type="ECO:0000256" key="2">
    <source>
        <dbReference type="ARBA" id="ARBA00009212"/>
    </source>
</evidence>
<feature type="non-terminal residue" evidence="9">
    <location>
        <position position="90"/>
    </location>
</feature>